<dbReference type="InterPro" id="IPR038765">
    <property type="entry name" value="Papain-like_cys_pep_sf"/>
</dbReference>
<keyword evidence="2" id="KW-0808">Transferase</keyword>
<dbReference type="GO" id="GO:0016407">
    <property type="term" value="F:acetyltransferase activity"/>
    <property type="evidence" value="ECO:0007669"/>
    <property type="project" value="InterPro"/>
</dbReference>
<dbReference type="eggNOG" id="COG2162">
    <property type="taxonomic scope" value="Bacteria"/>
</dbReference>
<accession>D0LNF8</accession>
<name>D0LNF8_HALO1</name>
<organism evidence="2 3">
    <name type="scientific">Haliangium ochraceum (strain DSM 14365 / JCM 11303 / SMP-2)</name>
    <dbReference type="NCBI Taxonomy" id="502025"/>
    <lineage>
        <taxon>Bacteria</taxon>
        <taxon>Pseudomonadati</taxon>
        <taxon>Myxococcota</taxon>
        <taxon>Polyangia</taxon>
        <taxon>Haliangiales</taxon>
        <taxon>Kofleriaceae</taxon>
        <taxon>Haliangium</taxon>
    </lineage>
</organism>
<dbReference type="STRING" id="502025.Hoch_2810"/>
<gene>
    <name evidence="2" type="ordered locus">Hoch_2810</name>
</gene>
<reference evidence="2 3" key="1">
    <citation type="journal article" date="2010" name="Stand. Genomic Sci.">
        <title>Complete genome sequence of Haliangium ochraceum type strain (SMP-2).</title>
        <authorList>
            <consortium name="US DOE Joint Genome Institute (JGI-PGF)"/>
            <person name="Ivanova N."/>
            <person name="Daum C."/>
            <person name="Lang E."/>
            <person name="Abt B."/>
            <person name="Kopitz M."/>
            <person name="Saunders E."/>
            <person name="Lapidus A."/>
            <person name="Lucas S."/>
            <person name="Glavina Del Rio T."/>
            <person name="Nolan M."/>
            <person name="Tice H."/>
            <person name="Copeland A."/>
            <person name="Cheng J.F."/>
            <person name="Chen F."/>
            <person name="Bruce D."/>
            <person name="Goodwin L."/>
            <person name="Pitluck S."/>
            <person name="Mavromatis K."/>
            <person name="Pati A."/>
            <person name="Mikhailova N."/>
            <person name="Chen A."/>
            <person name="Palaniappan K."/>
            <person name="Land M."/>
            <person name="Hauser L."/>
            <person name="Chang Y.J."/>
            <person name="Jeffries C.D."/>
            <person name="Detter J.C."/>
            <person name="Brettin T."/>
            <person name="Rohde M."/>
            <person name="Goker M."/>
            <person name="Bristow J."/>
            <person name="Markowitz V."/>
            <person name="Eisen J.A."/>
            <person name="Hugenholtz P."/>
            <person name="Kyrpides N.C."/>
            <person name="Klenk H.P."/>
        </authorList>
    </citation>
    <scope>NUCLEOTIDE SEQUENCE [LARGE SCALE GENOMIC DNA]</scope>
    <source>
        <strain evidence="3">DSM 14365 / CIP 107738 / JCM 11303 / AJ 13395 / SMP-2</strain>
    </source>
</reference>
<dbReference type="Pfam" id="PF00797">
    <property type="entry name" value="Acetyltransf_2"/>
    <property type="match status" value="1"/>
</dbReference>
<evidence type="ECO:0000313" key="3">
    <source>
        <dbReference type="Proteomes" id="UP000001880"/>
    </source>
</evidence>
<dbReference type="Gene3D" id="3.30.2140.20">
    <property type="match status" value="1"/>
</dbReference>
<sequence>MHVADDPELADWLSPNEARAFCDRLGVRCERADLPTLRALVRAYLGRVPFQNVSMLARYGRVPTMDELLADMRRGRGGPCNVMNPFLATVLSRLGYRVALLSGSMAQPDCHIALSVEVEDRLFWVDVGNGHPYLEPVAFGDEAVRRWAGLAFRLVRREDGAYAVEHRSQAGASWRASYVVRTEPRPFRFFASMIEQHHTRTGYGPFMTGLRIIRFPDGARTAIRDDVLSTGRTTIHKQRLDDREALTRAMAMHFADIDLPLDDALRMLARAGRPMFLASSPSAGGEV</sequence>
<dbReference type="OrthoDB" id="7181050at2"/>
<evidence type="ECO:0000256" key="1">
    <source>
        <dbReference type="ARBA" id="ARBA00006547"/>
    </source>
</evidence>
<comment type="similarity">
    <text evidence="1">Belongs to the arylamine N-acetyltransferase family.</text>
</comment>
<dbReference type="Proteomes" id="UP000001880">
    <property type="component" value="Chromosome"/>
</dbReference>
<dbReference type="HOGENOM" id="CLU_968970_0_0_7"/>
<dbReference type="InterPro" id="IPR053710">
    <property type="entry name" value="Arylamine_NAT_domain_sf"/>
</dbReference>
<dbReference type="AlphaFoldDB" id="D0LNF8"/>
<dbReference type="EMBL" id="CP001804">
    <property type="protein sequence ID" value="ACY15335.1"/>
    <property type="molecule type" value="Genomic_DNA"/>
</dbReference>
<keyword evidence="3" id="KW-1185">Reference proteome</keyword>
<evidence type="ECO:0000313" key="2">
    <source>
        <dbReference type="EMBL" id="ACY15335.1"/>
    </source>
</evidence>
<dbReference type="KEGG" id="hoh:Hoch_2810"/>
<dbReference type="RefSeq" id="WP_012827943.1">
    <property type="nucleotide sequence ID" value="NC_013440.1"/>
</dbReference>
<proteinExistence type="inferred from homology"/>
<dbReference type="InterPro" id="IPR001447">
    <property type="entry name" value="Arylamine_N-AcTrfase"/>
</dbReference>
<dbReference type="PANTHER" id="PTHR11786">
    <property type="entry name" value="N-HYDROXYARYLAMINE O-ACETYLTRANSFERASE"/>
    <property type="match status" value="1"/>
</dbReference>
<dbReference type="SUPFAM" id="SSF54001">
    <property type="entry name" value="Cysteine proteinases"/>
    <property type="match status" value="1"/>
</dbReference>
<dbReference type="PANTHER" id="PTHR11786:SF0">
    <property type="entry name" value="ARYLAMINE N-ACETYLTRANSFERASE 4-RELATED"/>
    <property type="match status" value="1"/>
</dbReference>
<protein>
    <submittedName>
        <fullName evidence="2">N-acetyltransferase</fullName>
    </submittedName>
</protein>